<dbReference type="PROSITE" id="PS00108">
    <property type="entry name" value="PROTEIN_KINASE_ST"/>
    <property type="match status" value="1"/>
</dbReference>
<dbReference type="Proteomes" id="UP000822688">
    <property type="component" value="Chromosome 12"/>
</dbReference>
<keyword evidence="7 14" id="KW-0547">Nucleotide-binding</keyword>
<keyword evidence="9 14" id="KW-0067">ATP-binding</keyword>
<dbReference type="InterPro" id="IPR052059">
    <property type="entry name" value="CR_Ser/Thr_kinase"/>
</dbReference>
<evidence type="ECO:0000256" key="5">
    <source>
        <dbReference type="ARBA" id="ARBA00022692"/>
    </source>
</evidence>
<dbReference type="PROSITE" id="PS00107">
    <property type="entry name" value="PROTEIN_KINASE_ATP"/>
    <property type="match status" value="1"/>
</dbReference>
<evidence type="ECO:0000256" key="1">
    <source>
        <dbReference type="ARBA" id="ARBA00004251"/>
    </source>
</evidence>
<evidence type="ECO:0000313" key="17">
    <source>
        <dbReference type="Proteomes" id="UP000822688"/>
    </source>
</evidence>
<evidence type="ECO:0000256" key="9">
    <source>
        <dbReference type="ARBA" id="ARBA00022840"/>
    </source>
</evidence>
<feature type="domain" description="Protein kinase" evidence="15">
    <location>
        <begin position="260"/>
        <end position="545"/>
    </location>
</feature>
<evidence type="ECO:0000259" key="15">
    <source>
        <dbReference type="PROSITE" id="PS50011"/>
    </source>
</evidence>
<protein>
    <recommendedName>
        <fullName evidence="15">Protein kinase domain-containing protein</fullName>
    </recommendedName>
</protein>
<feature type="domain" description="Protein kinase" evidence="15">
    <location>
        <begin position="546"/>
        <end position="846"/>
    </location>
</feature>
<keyword evidence="2" id="KW-1003">Cell membrane</keyword>
<evidence type="ECO:0000256" key="10">
    <source>
        <dbReference type="ARBA" id="ARBA00022989"/>
    </source>
</evidence>
<feature type="binding site" evidence="14">
    <location>
        <position position="287"/>
    </location>
    <ligand>
        <name>ATP</name>
        <dbReference type="ChEBI" id="CHEBI:30616"/>
    </ligand>
</feature>
<evidence type="ECO:0000256" key="8">
    <source>
        <dbReference type="ARBA" id="ARBA00022777"/>
    </source>
</evidence>
<reference evidence="16" key="1">
    <citation type="submission" date="2020-06" db="EMBL/GenBank/DDBJ databases">
        <title>WGS assembly of Ceratodon purpureus strain R40.</title>
        <authorList>
            <person name="Carey S.B."/>
            <person name="Jenkins J."/>
            <person name="Shu S."/>
            <person name="Lovell J.T."/>
            <person name="Sreedasyam A."/>
            <person name="Maumus F."/>
            <person name="Tiley G.P."/>
            <person name="Fernandez-Pozo N."/>
            <person name="Barry K."/>
            <person name="Chen C."/>
            <person name="Wang M."/>
            <person name="Lipzen A."/>
            <person name="Daum C."/>
            <person name="Saski C.A."/>
            <person name="Payton A.C."/>
            <person name="Mcbreen J.C."/>
            <person name="Conrad R.E."/>
            <person name="Kollar L.M."/>
            <person name="Olsson S."/>
            <person name="Huttunen S."/>
            <person name="Landis J.B."/>
            <person name="Wickett N.J."/>
            <person name="Johnson M.G."/>
            <person name="Rensing S.A."/>
            <person name="Grimwood J."/>
            <person name="Schmutz J."/>
            <person name="Mcdaniel S.F."/>
        </authorList>
    </citation>
    <scope>NUCLEOTIDE SEQUENCE</scope>
    <source>
        <strain evidence="16">R40</strain>
    </source>
</reference>
<evidence type="ECO:0000256" key="4">
    <source>
        <dbReference type="ARBA" id="ARBA00022679"/>
    </source>
</evidence>
<dbReference type="InterPro" id="IPR017441">
    <property type="entry name" value="Protein_kinase_ATP_BS"/>
</dbReference>
<dbReference type="SUPFAM" id="SSF56112">
    <property type="entry name" value="Protein kinase-like (PK-like)"/>
    <property type="match status" value="2"/>
</dbReference>
<keyword evidence="4" id="KW-0808">Transferase</keyword>
<proteinExistence type="predicted"/>
<keyword evidence="12" id="KW-0675">Receptor</keyword>
<dbReference type="CDD" id="cd13999">
    <property type="entry name" value="STKc_MAP3K-like"/>
    <property type="match status" value="1"/>
</dbReference>
<dbReference type="GO" id="GO:0005524">
    <property type="term" value="F:ATP binding"/>
    <property type="evidence" value="ECO:0007669"/>
    <property type="project" value="UniProtKB-UniRule"/>
</dbReference>
<evidence type="ECO:0000256" key="7">
    <source>
        <dbReference type="ARBA" id="ARBA00022741"/>
    </source>
</evidence>
<dbReference type="AlphaFoldDB" id="A0A8T0G2U5"/>
<dbReference type="Pfam" id="PF00069">
    <property type="entry name" value="Pkinase"/>
    <property type="match status" value="1"/>
</dbReference>
<dbReference type="Gene3D" id="3.30.200.20">
    <property type="entry name" value="Phosphorylase Kinase, domain 1"/>
    <property type="match status" value="2"/>
</dbReference>
<comment type="caution">
    <text evidence="16">The sequence shown here is derived from an EMBL/GenBank/DDBJ whole genome shotgun (WGS) entry which is preliminary data.</text>
</comment>
<accession>A0A8T0G2U5</accession>
<evidence type="ECO:0000256" key="3">
    <source>
        <dbReference type="ARBA" id="ARBA00022527"/>
    </source>
</evidence>
<keyword evidence="11" id="KW-0472">Membrane</keyword>
<evidence type="ECO:0000256" key="12">
    <source>
        <dbReference type="ARBA" id="ARBA00023170"/>
    </source>
</evidence>
<dbReference type="FunFam" id="1.10.510.10:FF:000240">
    <property type="entry name" value="Lectin-domain containing receptor kinase A4.3"/>
    <property type="match status" value="1"/>
</dbReference>
<keyword evidence="3" id="KW-0723">Serine/threonine-protein kinase</keyword>
<keyword evidence="5" id="KW-0812">Transmembrane</keyword>
<comment type="subcellular location">
    <subcellularLocation>
        <location evidence="1">Cell membrane</location>
        <topology evidence="1">Single-pass type I membrane protein</topology>
    </subcellularLocation>
</comment>
<organism evidence="16 17">
    <name type="scientific">Ceratodon purpureus</name>
    <name type="common">Fire moss</name>
    <name type="synonym">Dicranum purpureum</name>
    <dbReference type="NCBI Taxonomy" id="3225"/>
    <lineage>
        <taxon>Eukaryota</taxon>
        <taxon>Viridiplantae</taxon>
        <taxon>Streptophyta</taxon>
        <taxon>Embryophyta</taxon>
        <taxon>Bryophyta</taxon>
        <taxon>Bryophytina</taxon>
        <taxon>Bryopsida</taxon>
        <taxon>Dicranidae</taxon>
        <taxon>Pseudoditrichales</taxon>
        <taxon>Ditrichaceae</taxon>
        <taxon>Ceratodon</taxon>
    </lineage>
</organism>
<evidence type="ECO:0000256" key="13">
    <source>
        <dbReference type="ARBA" id="ARBA00023180"/>
    </source>
</evidence>
<dbReference type="Gene3D" id="1.10.510.10">
    <property type="entry name" value="Transferase(Phosphotransferase) domain 1"/>
    <property type="match status" value="2"/>
</dbReference>
<dbReference type="SMART" id="SM00220">
    <property type="entry name" value="S_TKc"/>
    <property type="match status" value="2"/>
</dbReference>
<gene>
    <name evidence="16" type="ORF">KC19_12G027000</name>
</gene>
<keyword evidence="6" id="KW-0732">Signal</keyword>
<evidence type="ECO:0000256" key="2">
    <source>
        <dbReference type="ARBA" id="ARBA00022475"/>
    </source>
</evidence>
<dbReference type="GO" id="GO:0005886">
    <property type="term" value="C:plasma membrane"/>
    <property type="evidence" value="ECO:0007669"/>
    <property type="project" value="UniProtKB-SubCell"/>
</dbReference>
<dbReference type="InterPro" id="IPR011009">
    <property type="entry name" value="Kinase-like_dom_sf"/>
</dbReference>
<keyword evidence="17" id="KW-1185">Reference proteome</keyword>
<dbReference type="InterPro" id="IPR000719">
    <property type="entry name" value="Prot_kinase_dom"/>
</dbReference>
<evidence type="ECO:0000256" key="14">
    <source>
        <dbReference type="PROSITE-ProRule" id="PRU10141"/>
    </source>
</evidence>
<name>A0A8T0G2U5_CERPU</name>
<evidence type="ECO:0000313" key="16">
    <source>
        <dbReference type="EMBL" id="KAG0553636.1"/>
    </source>
</evidence>
<dbReference type="PROSITE" id="PS50011">
    <property type="entry name" value="PROTEIN_KINASE_DOM"/>
    <property type="match status" value="2"/>
</dbReference>
<dbReference type="GO" id="GO:0004674">
    <property type="term" value="F:protein serine/threonine kinase activity"/>
    <property type="evidence" value="ECO:0007669"/>
    <property type="project" value="UniProtKB-KW"/>
</dbReference>
<dbReference type="EMBL" id="CM026433">
    <property type="protein sequence ID" value="KAG0553636.1"/>
    <property type="molecule type" value="Genomic_DNA"/>
</dbReference>
<keyword evidence="8" id="KW-0418">Kinase</keyword>
<evidence type="ECO:0000256" key="6">
    <source>
        <dbReference type="ARBA" id="ARBA00022729"/>
    </source>
</evidence>
<dbReference type="InterPro" id="IPR001245">
    <property type="entry name" value="Ser-Thr/Tyr_kinase_cat_dom"/>
</dbReference>
<keyword evidence="13" id="KW-0325">Glycoprotein</keyword>
<dbReference type="Pfam" id="PF07714">
    <property type="entry name" value="PK_Tyr_Ser-Thr"/>
    <property type="match status" value="1"/>
</dbReference>
<keyword evidence="10" id="KW-1133">Transmembrane helix</keyword>
<sequence>MAFGNFRKKLSNSLKAKTTEVGNSSITGGQATPSASGENPQFYLRLTTQCTKKVQSMVASASLKFNIEQCMYLAHKLEKTERSAYSYHEQTSTWYSKFASDEEYRERSLEICKLVFALSQEVETFILGCSGEAWVQSAILLAVASDVHIASLGFHLEFCTIVLSNRKAIGGMPVLTDAAITRLRNAEADCVERLSYQDQLRLHRDLRALMTRSRESGGADEEPISVLLEKLKYTTPISSANSTPEANQLDSRPEIRMRSLKQIAKLGSGSFGDVHKMNWLGFEVARKTFPGSSASDFEQEVQILEGLCHPNIVSLLGYTRDARNCYMIMELMDDDLYSLMQERLENCGTGDPPFSISEAVHMMLQVAEGMLFLHEKSIVHRDLKSRNILVKRLKATEVGIKTVHVKVADFGLSRTKEKSRTYSTQTLNQGTTRWMAPEMIKLANEDGHVESHSEEVLKYPFKVDVYSFGMVCFEILTGDMPFPSLTTREVKRKVLGGERPQLPDDCPERLRCLIEACWSPKPDERPGFDYICAELRHLKCAHYVTSTWTKAFGCFSLEEIQRMTNNFHNHLGGKQVYEGVMVNTGEVVAVKRRYALSVSESASENFSVEMAVLPQLHHKNVVGYAGFCLEKGERILVFEYMPSGSLDKWLFDDARKVSMTWRVRRNICLGVATGIQYLHSVSEPRFVHRDIKPGHILLDQNLEPKIADFSMAYLLPDDESVTEVDRVAGTSGYMAPEDRVNGELSQKCDVYSFGVVLLEIVRGSTCISNYIEKMHALQVWVLQLALESHSDALGRICELIDPTLNLEPDEEIEAVRIMKIALLCLQSSPVERPDMGLVVEMLHGRLDVDISSLNTESSFRLHSPTVSEWFSSDEEEYMWLENDE</sequence>
<dbReference type="PANTHER" id="PTHR47973">
    <property type="entry name" value="CYSTEINE-RICH RECEPTOR-LIKE PROTEIN KINASE 3"/>
    <property type="match status" value="1"/>
</dbReference>
<evidence type="ECO:0000256" key="11">
    <source>
        <dbReference type="ARBA" id="ARBA00023136"/>
    </source>
</evidence>
<dbReference type="GO" id="GO:0002229">
    <property type="term" value="P:defense response to oomycetes"/>
    <property type="evidence" value="ECO:0007669"/>
    <property type="project" value="UniProtKB-ARBA"/>
</dbReference>
<dbReference type="InterPro" id="IPR008271">
    <property type="entry name" value="Ser/Thr_kinase_AS"/>
</dbReference>